<dbReference type="AlphaFoldDB" id="A0A9W6ZY45"/>
<proteinExistence type="predicted"/>
<organism evidence="2 3">
    <name type="scientific">Triparma strigata</name>
    <dbReference type="NCBI Taxonomy" id="1606541"/>
    <lineage>
        <taxon>Eukaryota</taxon>
        <taxon>Sar</taxon>
        <taxon>Stramenopiles</taxon>
        <taxon>Ochrophyta</taxon>
        <taxon>Bolidophyceae</taxon>
        <taxon>Parmales</taxon>
        <taxon>Triparmaceae</taxon>
        <taxon>Triparma</taxon>
    </lineage>
</organism>
<dbReference type="OrthoDB" id="10268048at2759"/>
<feature type="compositionally biased region" description="Pro residues" evidence="1">
    <location>
        <begin position="551"/>
        <end position="560"/>
    </location>
</feature>
<protein>
    <submittedName>
        <fullName evidence="2">Uncharacterized protein</fullName>
    </submittedName>
</protein>
<evidence type="ECO:0000256" key="1">
    <source>
        <dbReference type="SAM" id="MobiDB-lite"/>
    </source>
</evidence>
<keyword evidence="3" id="KW-1185">Reference proteome</keyword>
<dbReference type="InterPro" id="IPR001680">
    <property type="entry name" value="WD40_rpt"/>
</dbReference>
<gene>
    <name evidence="2" type="ORF">TrST_g13582</name>
</gene>
<feature type="compositionally biased region" description="Basic and acidic residues" evidence="1">
    <location>
        <begin position="502"/>
        <end position="521"/>
    </location>
</feature>
<dbReference type="SUPFAM" id="SSF50978">
    <property type="entry name" value="WD40 repeat-like"/>
    <property type="match status" value="1"/>
</dbReference>
<dbReference type="SMART" id="SM00320">
    <property type="entry name" value="WD40"/>
    <property type="match status" value="2"/>
</dbReference>
<evidence type="ECO:0000313" key="2">
    <source>
        <dbReference type="EMBL" id="GMH62519.1"/>
    </source>
</evidence>
<feature type="region of interest" description="Disordered" evidence="1">
    <location>
        <begin position="643"/>
        <end position="699"/>
    </location>
</feature>
<accession>A0A9W6ZY45</accession>
<name>A0A9W6ZY45_9STRA</name>
<reference evidence="3" key="1">
    <citation type="journal article" date="2023" name="Commun. Biol.">
        <title>Genome analysis of Parmales, the sister group of diatoms, reveals the evolutionary specialization of diatoms from phago-mixotrophs to photoautotrophs.</title>
        <authorList>
            <person name="Ban H."/>
            <person name="Sato S."/>
            <person name="Yoshikawa S."/>
            <person name="Yamada K."/>
            <person name="Nakamura Y."/>
            <person name="Ichinomiya M."/>
            <person name="Sato N."/>
            <person name="Blanc-Mathieu R."/>
            <person name="Endo H."/>
            <person name="Kuwata A."/>
            <person name="Ogata H."/>
        </authorList>
    </citation>
    <scope>NUCLEOTIDE SEQUENCE [LARGE SCALE GENOMIC DNA]</scope>
    <source>
        <strain evidence="3">NIES 3701</strain>
    </source>
</reference>
<dbReference type="Proteomes" id="UP001165085">
    <property type="component" value="Unassembled WGS sequence"/>
</dbReference>
<dbReference type="InterPro" id="IPR036322">
    <property type="entry name" value="WD40_repeat_dom_sf"/>
</dbReference>
<sequence length="699" mass="75210">MSTYVDTSSIPPAFQLSCSNFGMLTTSFLTDLTQTVPVDGSLCFLPVQNPQSSSLTSIGASYSASSGASTMGSVMGYKEGKVSVNSDYYQLVRKSRQGVRTVYLPQFGPIKTVLTLTPPSVQPPILALLPSPSIDLFITVPSSSESPVLSLPHTSSITFTTLTSSCLFTASSDGSLRIYCLHAPPSAGGVVDNVERTYADLSRGIEVENKEPHYSEFNAGAEILTGQPQSFGPSPTSNGGVGLFWLGLSSKSCLLLQYSIKMGHSPGGGPTSTITPLYNVALTGVPSCISCSSSKVVFGSYDGSVSFNTLSPTNSITGTSELRYGLEAVSNLKICEDKYVASYGDGVIRCFKDGSRGVNLVAEMRGSTGVVDVLGGGEDGVTVCYEDGTMQEYGYEDLPSVTPGVPSLIEPEHEVEGDDFFRNVIRDATHSMELESEESMKEWVKDVKRNKGKKLEDLKKGRQVEEEDDESMDEDDDDEEDEEEDEEAFEQFLVAHEPNMSAERRESLKAERRASIKAEKKAQRKATPKKKENKTKTTPVVSPTPRTTVPVPTPLPPSSTPHPLSAPTLQSTLYYQSDLPNSSALPFSPSAVVVSEESKIFAAKVSSNVDPKAKLYTNLISLTPPPPAISKPLPPQIRRSYVENSTLTTPSPSDLHPPNAEETVTSSVGPSAIKKGRKMIGKDKGRYGGKHWRRGVKAV</sequence>
<comment type="caution">
    <text evidence="2">The sequence shown here is derived from an EMBL/GenBank/DDBJ whole genome shotgun (WGS) entry which is preliminary data.</text>
</comment>
<feature type="compositionally biased region" description="Basic residues" evidence="1">
    <location>
        <begin position="687"/>
        <end position="699"/>
    </location>
</feature>
<feature type="compositionally biased region" description="Low complexity" evidence="1">
    <location>
        <begin position="536"/>
        <end position="550"/>
    </location>
</feature>
<evidence type="ECO:0000313" key="3">
    <source>
        <dbReference type="Proteomes" id="UP001165085"/>
    </source>
</evidence>
<feature type="compositionally biased region" description="Acidic residues" evidence="1">
    <location>
        <begin position="465"/>
        <end position="489"/>
    </location>
</feature>
<dbReference type="EMBL" id="BRXY01000078">
    <property type="protein sequence ID" value="GMH62519.1"/>
    <property type="molecule type" value="Genomic_DNA"/>
</dbReference>
<feature type="compositionally biased region" description="Basic residues" evidence="1">
    <location>
        <begin position="522"/>
        <end position="533"/>
    </location>
</feature>
<feature type="region of interest" description="Disordered" evidence="1">
    <location>
        <begin position="458"/>
        <end position="569"/>
    </location>
</feature>
<feature type="compositionally biased region" description="Polar residues" evidence="1">
    <location>
        <begin position="643"/>
        <end position="652"/>
    </location>
</feature>